<keyword evidence="9" id="KW-1185">Reference proteome</keyword>
<keyword evidence="6" id="KW-1003">Cell membrane</keyword>
<dbReference type="PANTHER" id="PTHR43229">
    <property type="entry name" value="NODULATION PROTEIN J"/>
    <property type="match status" value="1"/>
</dbReference>
<dbReference type="EMBL" id="SAIY01000002">
    <property type="protein sequence ID" value="NGM12451.1"/>
    <property type="molecule type" value="Genomic_DNA"/>
</dbReference>
<accession>A0A6M1L231</accession>
<sequence length="261" mass="27306">MTAATGTEHGIGNLAAQGSALAGRNLRQRANAEMLVVFGVFPVIFVFGFLLLFGRLFAERGLDYAQFLPPAIVAQWMFTVANTSGAASAADRASGMLTRCLSMPVNRAAVVVGRLASDAVWAVLAVVVISATGYVAGFRFQGGALAVLGFVLLAVAFALTLTAATTAVGLSSTDPEAVAATLNLPYLALIMLSTAFVPADAFPGWLEPVIRYSPVSVVIEALRSLASTTPSWGKVWPAVAWLAGLLVIFSWAAARAFRRAR</sequence>
<keyword evidence="3 6" id="KW-1133">Transmembrane helix</keyword>
<dbReference type="PIRSF" id="PIRSF006648">
    <property type="entry name" value="DrrB"/>
    <property type="match status" value="1"/>
</dbReference>
<comment type="subcellular location">
    <subcellularLocation>
        <location evidence="6">Cell membrane</location>
        <topology evidence="6">Multi-pass membrane protein</topology>
    </subcellularLocation>
    <subcellularLocation>
        <location evidence="1">Membrane</location>
        <topology evidence="1">Multi-pass membrane protein</topology>
    </subcellularLocation>
</comment>
<evidence type="ECO:0000256" key="2">
    <source>
        <dbReference type="ARBA" id="ARBA00022692"/>
    </source>
</evidence>
<evidence type="ECO:0000256" key="1">
    <source>
        <dbReference type="ARBA" id="ARBA00004141"/>
    </source>
</evidence>
<dbReference type="Proteomes" id="UP000478148">
    <property type="component" value="Unassembled WGS sequence"/>
</dbReference>
<organism evidence="8 9">
    <name type="scientific">Verrucosispora sioxanthis</name>
    <dbReference type="NCBI Taxonomy" id="2499994"/>
    <lineage>
        <taxon>Bacteria</taxon>
        <taxon>Bacillati</taxon>
        <taxon>Actinomycetota</taxon>
        <taxon>Actinomycetes</taxon>
        <taxon>Micromonosporales</taxon>
        <taxon>Micromonosporaceae</taxon>
        <taxon>Micromonospora</taxon>
    </lineage>
</organism>
<dbReference type="PROSITE" id="PS51012">
    <property type="entry name" value="ABC_TM2"/>
    <property type="match status" value="1"/>
</dbReference>
<comment type="caution">
    <text evidence="8">The sequence shown here is derived from an EMBL/GenBank/DDBJ whole genome shotgun (WGS) entry which is preliminary data.</text>
</comment>
<evidence type="ECO:0000256" key="6">
    <source>
        <dbReference type="RuleBase" id="RU361157"/>
    </source>
</evidence>
<dbReference type="GO" id="GO:0140359">
    <property type="term" value="F:ABC-type transporter activity"/>
    <property type="evidence" value="ECO:0007669"/>
    <property type="project" value="InterPro"/>
</dbReference>
<evidence type="ECO:0000313" key="8">
    <source>
        <dbReference type="EMBL" id="NGM12451.1"/>
    </source>
</evidence>
<dbReference type="AlphaFoldDB" id="A0A6M1L231"/>
<evidence type="ECO:0000259" key="7">
    <source>
        <dbReference type="PROSITE" id="PS51012"/>
    </source>
</evidence>
<dbReference type="Pfam" id="PF01061">
    <property type="entry name" value="ABC2_membrane"/>
    <property type="match status" value="1"/>
</dbReference>
<dbReference type="InterPro" id="IPR047817">
    <property type="entry name" value="ABC2_TM_bact-type"/>
</dbReference>
<evidence type="ECO:0000313" key="9">
    <source>
        <dbReference type="Proteomes" id="UP000478148"/>
    </source>
</evidence>
<dbReference type="InterPro" id="IPR051784">
    <property type="entry name" value="Nod_factor_ABC_transporter"/>
</dbReference>
<reference evidence="8 9" key="1">
    <citation type="submission" date="2020-02" db="EMBL/GenBank/DDBJ databases">
        <title>Draft Genome Sequence of Verrucosispora sp. Strain CWR15, Isolated from Gulf of Mexico Sponge.</title>
        <authorList>
            <person name="Kennedy S.J."/>
            <person name="Cella E."/>
            <person name="Azarian T."/>
            <person name="Baker B.J."/>
            <person name="Shaw L.N."/>
        </authorList>
    </citation>
    <scope>NUCLEOTIDE SEQUENCE [LARGE SCALE GENOMIC DNA]</scope>
    <source>
        <strain evidence="8 9">CWR15</strain>
    </source>
</reference>
<evidence type="ECO:0000256" key="3">
    <source>
        <dbReference type="ARBA" id="ARBA00022989"/>
    </source>
</evidence>
<dbReference type="GO" id="GO:0043190">
    <property type="term" value="C:ATP-binding cassette (ABC) transporter complex"/>
    <property type="evidence" value="ECO:0007669"/>
    <property type="project" value="InterPro"/>
</dbReference>
<feature type="domain" description="ABC transmembrane type-2" evidence="7">
    <location>
        <begin position="33"/>
        <end position="260"/>
    </location>
</feature>
<gene>
    <name evidence="8" type="ORF">ENC19_07170</name>
</gene>
<feature type="transmembrane region" description="Helical" evidence="6">
    <location>
        <begin position="34"/>
        <end position="58"/>
    </location>
</feature>
<dbReference type="InterPro" id="IPR013525">
    <property type="entry name" value="ABC2_TM"/>
</dbReference>
<feature type="transmembrane region" description="Helical" evidence="6">
    <location>
        <begin position="238"/>
        <end position="257"/>
    </location>
</feature>
<feature type="transmembrane region" description="Helical" evidence="6">
    <location>
        <begin position="177"/>
        <end position="197"/>
    </location>
</feature>
<name>A0A6M1L231_9ACTN</name>
<proteinExistence type="inferred from homology"/>
<dbReference type="PANTHER" id="PTHR43229:SF2">
    <property type="entry name" value="NODULATION PROTEIN J"/>
    <property type="match status" value="1"/>
</dbReference>
<keyword evidence="6" id="KW-0813">Transport</keyword>
<dbReference type="InterPro" id="IPR000412">
    <property type="entry name" value="ABC_2_transport"/>
</dbReference>
<comment type="caution">
    <text evidence="6">Lacks conserved residue(s) required for the propagation of feature annotation.</text>
</comment>
<keyword evidence="2 6" id="KW-0812">Transmembrane</keyword>
<keyword evidence="5" id="KW-0046">Antibiotic resistance</keyword>
<feature type="transmembrane region" description="Helical" evidence="6">
    <location>
        <begin position="145"/>
        <end position="171"/>
    </location>
</feature>
<dbReference type="RefSeq" id="WP_164446327.1">
    <property type="nucleotide sequence ID" value="NZ_SAIY01000002.1"/>
</dbReference>
<feature type="transmembrane region" description="Helical" evidence="6">
    <location>
        <begin position="119"/>
        <end position="138"/>
    </location>
</feature>
<evidence type="ECO:0000256" key="4">
    <source>
        <dbReference type="ARBA" id="ARBA00023136"/>
    </source>
</evidence>
<evidence type="ECO:0000256" key="5">
    <source>
        <dbReference type="ARBA" id="ARBA00023251"/>
    </source>
</evidence>
<comment type="similarity">
    <text evidence="6">Belongs to the ABC-2 integral membrane protein family.</text>
</comment>
<keyword evidence="4 6" id="KW-0472">Membrane</keyword>
<dbReference type="GO" id="GO:0046677">
    <property type="term" value="P:response to antibiotic"/>
    <property type="evidence" value="ECO:0007669"/>
    <property type="project" value="UniProtKB-KW"/>
</dbReference>
<protein>
    <recommendedName>
        <fullName evidence="6">Transport permease protein</fullName>
    </recommendedName>
</protein>